<dbReference type="PANTHER" id="PTHR46114:SF1">
    <property type="entry name" value="ZAD DOMAIN-CONTAINING PROTEIN"/>
    <property type="match status" value="1"/>
</dbReference>
<organism evidence="1 2">
    <name type="scientific">Ladona fulva</name>
    <name type="common">Scarce chaser dragonfly</name>
    <name type="synonym">Libellula fulva</name>
    <dbReference type="NCBI Taxonomy" id="123851"/>
    <lineage>
        <taxon>Eukaryota</taxon>
        <taxon>Metazoa</taxon>
        <taxon>Ecdysozoa</taxon>
        <taxon>Arthropoda</taxon>
        <taxon>Hexapoda</taxon>
        <taxon>Insecta</taxon>
        <taxon>Pterygota</taxon>
        <taxon>Palaeoptera</taxon>
        <taxon>Odonata</taxon>
        <taxon>Epiprocta</taxon>
        <taxon>Anisoptera</taxon>
        <taxon>Libelluloidea</taxon>
        <taxon>Libellulidae</taxon>
        <taxon>Ladona</taxon>
    </lineage>
</organism>
<dbReference type="OrthoDB" id="8063408at2759"/>
<dbReference type="EMBL" id="KZ308911">
    <property type="protein sequence ID" value="KAG8235455.1"/>
    <property type="molecule type" value="Genomic_DNA"/>
</dbReference>
<proteinExistence type="predicted"/>
<gene>
    <name evidence="1" type="ORF">J437_LFUL011366</name>
</gene>
<name>A0A8K0KKT5_LADFU</name>
<feature type="non-terminal residue" evidence="1">
    <location>
        <position position="1"/>
    </location>
</feature>
<dbReference type="Proteomes" id="UP000792457">
    <property type="component" value="Unassembled WGS sequence"/>
</dbReference>
<comment type="caution">
    <text evidence="1">The sequence shown here is derived from an EMBL/GenBank/DDBJ whole genome shotgun (WGS) entry which is preliminary data.</text>
</comment>
<protein>
    <submittedName>
        <fullName evidence="1">Uncharacterized protein</fullName>
    </submittedName>
</protein>
<accession>A0A8K0KKT5</accession>
<sequence length="87" mass="10183">MHASIPVDHSVHPKETYDSMKAILTTIHYEDHNWMVCGDLKVLGYTKFRCFICELNSRACEKHSEQKQWPRRLQLVPGDKNIKCDPL</sequence>
<keyword evidence="2" id="KW-1185">Reference proteome</keyword>
<reference evidence="1" key="1">
    <citation type="submission" date="2013-04" db="EMBL/GenBank/DDBJ databases">
        <authorList>
            <person name="Qu J."/>
            <person name="Murali S.C."/>
            <person name="Bandaranaike D."/>
            <person name="Bellair M."/>
            <person name="Blankenburg K."/>
            <person name="Chao H."/>
            <person name="Dinh H."/>
            <person name="Doddapaneni H."/>
            <person name="Downs B."/>
            <person name="Dugan-Rocha S."/>
            <person name="Elkadiri S."/>
            <person name="Gnanaolivu R.D."/>
            <person name="Hernandez B."/>
            <person name="Javaid M."/>
            <person name="Jayaseelan J.C."/>
            <person name="Lee S."/>
            <person name="Li M."/>
            <person name="Ming W."/>
            <person name="Munidasa M."/>
            <person name="Muniz J."/>
            <person name="Nguyen L."/>
            <person name="Ongeri F."/>
            <person name="Osuji N."/>
            <person name="Pu L.-L."/>
            <person name="Puazo M."/>
            <person name="Qu C."/>
            <person name="Quiroz J."/>
            <person name="Raj R."/>
            <person name="Weissenberger G."/>
            <person name="Xin Y."/>
            <person name="Zou X."/>
            <person name="Han Y."/>
            <person name="Richards S."/>
            <person name="Worley K."/>
            <person name="Muzny D."/>
            <person name="Gibbs R."/>
        </authorList>
    </citation>
    <scope>NUCLEOTIDE SEQUENCE</scope>
    <source>
        <strain evidence="1">Sampled in the wild</strain>
    </source>
</reference>
<reference evidence="1" key="2">
    <citation type="submission" date="2017-10" db="EMBL/GenBank/DDBJ databases">
        <title>Ladona fulva Genome sequencing and assembly.</title>
        <authorList>
            <person name="Murali S."/>
            <person name="Richards S."/>
            <person name="Bandaranaike D."/>
            <person name="Bellair M."/>
            <person name="Blankenburg K."/>
            <person name="Chao H."/>
            <person name="Dinh H."/>
            <person name="Doddapaneni H."/>
            <person name="Dugan-Rocha S."/>
            <person name="Elkadiri S."/>
            <person name="Gnanaolivu R."/>
            <person name="Hernandez B."/>
            <person name="Skinner E."/>
            <person name="Javaid M."/>
            <person name="Lee S."/>
            <person name="Li M."/>
            <person name="Ming W."/>
            <person name="Munidasa M."/>
            <person name="Muniz J."/>
            <person name="Nguyen L."/>
            <person name="Hughes D."/>
            <person name="Osuji N."/>
            <person name="Pu L.-L."/>
            <person name="Puazo M."/>
            <person name="Qu C."/>
            <person name="Quiroz J."/>
            <person name="Raj R."/>
            <person name="Weissenberger G."/>
            <person name="Xin Y."/>
            <person name="Zou X."/>
            <person name="Han Y."/>
            <person name="Worley K."/>
            <person name="Muzny D."/>
            <person name="Gibbs R."/>
        </authorList>
    </citation>
    <scope>NUCLEOTIDE SEQUENCE</scope>
    <source>
        <strain evidence="1">Sampled in the wild</strain>
    </source>
</reference>
<dbReference type="PANTHER" id="PTHR46114">
    <property type="entry name" value="APPLE DOMAIN-CONTAINING PROTEIN"/>
    <property type="match status" value="1"/>
</dbReference>
<evidence type="ECO:0000313" key="1">
    <source>
        <dbReference type="EMBL" id="KAG8235455.1"/>
    </source>
</evidence>
<dbReference type="AlphaFoldDB" id="A0A8K0KKT5"/>
<evidence type="ECO:0000313" key="2">
    <source>
        <dbReference type="Proteomes" id="UP000792457"/>
    </source>
</evidence>